<organism evidence="2 3">
    <name type="scientific">Lymnaea stagnalis</name>
    <name type="common">Great pond snail</name>
    <name type="synonym">Helix stagnalis</name>
    <dbReference type="NCBI Taxonomy" id="6523"/>
    <lineage>
        <taxon>Eukaryota</taxon>
        <taxon>Metazoa</taxon>
        <taxon>Spiralia</taxon>
        <taxon>Lophotrochozoa</taxon>
        <taxon>Mollusca</taxon>
        <taxon>Gastropoda</taxon>
        <taxon>Heterobranchia</taxon>
        <taxon>Euthyneura</taxon>
        <taxon>Panpulmonata</taxon>
        <taxon>Hygrophila</taxon>
        <taxon>Lymnaeoidea</taxon>
        <taxon>Lymnaeidae</taxon>
        <taxon>Lymnaea</taxon>
    </lineage>
</organism>
<dbReference type="Proteomes" id="UP001497497">
    <property type="component" value="Unassembled WGS sequence"/>
</dbReference>
<keyword evidence="3" id="KW-1185">Reference proteome</keyword>
<name>A0AAV2H5B1_LYMST</name>
<feature type="region of interest" description="Disordered" evidence="1">
    <location>
        <begin position="115"/>
        <end position="156"/>
    </location>
</feature>
<evidence type="ECO:0000313" key="3">
    <source>
        <dbReference type="Proteomes" id="UP001497497"/>
    </source>
</evidence>
<protein>
    <submittedName>
        <fullName evidence="2">Uncharacterized protein</fullName>
    </submittedName>
</protein>
<evidence type="ECO:0000256" key="1">
    <source>
        <dbReference type="SAM" id="MobiDB-lite"/>
    </source>
</evidence>
<comment type="caution">
    <text evidence="2">The sequence shown here is derived from an EMBL/GenBank/DDBJ whole genome shotgun (WGS) entry which is preliminary data.</text>
</comment>
<dbReference type="AlphaFoldDB" id="A0AAV2H5B1"/>
<dbReference type="EMBL" id="CAXITT010000037">
    <property type="protein sequence ID" value="CAL1528738.1"/>
    <property type="molecule type" value="Genomic_DNA"/>
</dbReference>
<gene>
    <name evidence="2" type="ORF">GSLYS_00002908001</name>
</gene>
<reference evidence="2 3" key="1">
    <citation type="submission" date="2024-04" db="EMBL/GenBank/DDBJ databases">
        <authorList>
            <consortium name="Genoscope - CEA"/>
            <person name="William W."/>
        </authorList>
    </citation>
    <scope>NUCLEOTIDE SEQUENCE [LARGE SCALE GENOMIC DNA]</scope>
</reference>
<evidence type="ECO:0000313" key="2">
    <source>
        <dbReference type="EMBL" id="CAL1528738.1"/>
    </source>
</evidence>
<accession>A0AAV2H5B1</accession>
<proteinExistence type="predicted"/>
<sequence length="242" mass="26624">MALYTSATQGLIHLVMTSLSLYSLYIVHTYASPLQDNTESEKNPCPTNWFHYERFCVTRGAGASDRAVAIYCDGFGGIGIKGLCIIRAPIDQSTSAQIGNDLQLSLGFTLMGDNPEVDSPLDTDPRLSAAPNDVDTKGKRAALLDGSSTSTMSDPDVDLDSEFDDSGVCPQGWTHYRSLCVYKPWSLEERCRHMNAVEFNGLCLKHAEVRDVSHLQDGTLRQQRKRICCCSSVKGRPNKYGC</sequence>